<comment type="caution">
    <text evidence="1">The sequence shown here is derived from an EMBL/GenBank/DDBJ whole genome shotgun (WGS) entry which is preliminary data.</text>
</comment>
<feature type="non-terminal residue" evidence="1">
    <location>
        <position position="1"/>
    </location>
</feature>
<dbReference type="AlphaFoldDB" id="X1TTU5"/>
<accession>X1TTU5</accession>
<proteinExistence type="predicted"/>
<organism evidence="1">
    <name type="scientific">marine sediment metagenome</name>
    <dbReference type="NCBI Taxonomy" id="412755"/>
    <lineage>
        <taxon>unclassified sequences</taxon>
        <taxon>metagenomes</taxon>
        <taxon>ecological metagenomes</taxon>
    </lineage>
</organism>
<dbReference type="Gene3D" id="3.60.10.10">
    <property type="entry name" value="Endonuclease/exonuclease/phosphatase"/>
    <property type="match status" value="1"/>
</dbReference>
<name>X1TTU5_9ZZZZ</name>
<dbReference type="SUPFAM" id="SSF56219">
    <property type="entry name" value="DNase I-like"/>
    <property type="match status" value="1"/>
</dbReference>
<evidence type="ECO:0000313" key="1">
    <source>
        <dbReference type="EMBL" id="GAJ08773.1"/>
    </source>
</evidence>
<gene>
    <name evidence="1" type="ORF">S12H4_49021</name>
</gene>
<sequence>SWRRKAEAQAVREIIEQRFNDPSNSEWVIVGDLNDYTEIDGTADRNHGLGPLVDDGFSVDLIKTRIADVTDRWTHFYASEDDYAQLDYILVSPKLAQLNQNAQVKMCRKGAPYRADRYKNDRWPRVGYNRPKASDHCPVMVELNFEG</sequence>
<reference evidence="1" key="1">
    <citation type="journal article" date="2014" name="Front. Microbiol.">
        <title>High frequency of phylogenetically diverse reductive dehalogenase-homologous genes in deep subseafloor sedimentary metagenomes.</title>
        <authorList>
            <person name="Kawai M."/>
            <person name="Futagami T."/>
            <person name="Toyoda A."/>
            <person name="Takaki Y."/>
            <person name="Nishi S."/>
            <person name="Hori S."/>
            <person name="Arai W."/>
            <person name="Tsubouchi T."/>
            <person name="Morono Y."/>
            <person name="Uchiyama I."/>
            <person name="Ito T."/>
            <person name="Fujiyama A."/>
            <person name="Inagaki F."/>
            <person name="Takami H."/>
        </authorList>
    </citation>
    <scope>NUCLEOTIDE SEQUENCE</scope>
    <source>
        <strain evidence="1">Expedition CK06-06</strain>
    </source>
</reference>
<evidence type="ECO:0008006" key="2">
    <source>
        <dbReference type="Google" id="ProtNLM"/>
    </source>
</evidence>
<protein>
    <recommendedName>
        <fullName evidence="2">Endonuclease/exonuclease/phosphatase domain-containing protein</fullName>
    </recommendedName>
</protein>
<dbReference type="InterPro" id="IPR036691">
    <property type="entry name" value="Endo/exonu/phosph_ase_sf"/>
</dbReference>
<dbReference type="EMBL" id="BARW01030699">
    <property type="protein sequence ID" value="GAJ08773.1"/>
    <property type="molecule type" value="Genomic_DNA"/>
</dbReference>